<dbReference type="InterPro" id="IPR001444">
    <property type="entry name" value="Flag_bb_rod_N"/>
</dbReference>
<evidence type="ECO:0000256" key="1">
    <source>
        <dbReference type="ARBA" id="ARBA00004117"/>
    </source>
</evidence>
<dbReference type="GO" id="GO:0071978">
    <property type="term" value="P:bacterial-type flagellum-dependent swarming motility"/>
    <property type="evidence" value="ECO:0007669"/>
    <property type="project" value="TreeGrafter"/>
</dbReference>
<keyword evidence="11" id="KW-0969">Cilium</keyword>
<dbReference type="STRING" id="909663.GCA_000512235_02405"/>
<evidence type="ECO:0000259" key="10">
    <source>
        <dbReference type="Pfam" id="PF22692"/>
    </source>
</evidence>
<reference evidence="11" key="1">
    <citation type="journal article" date="2020" name="Biotechnol. Biofuels">
        <title>New insights from the biogas microbiome by comprehensive genome-resolved metagenomics of nearly 1600 species originating from multiple anaerobic digesters.</title>
        <authorList>
            <person name="Campanaro S."/>
            <person name="Treu L."/>
            <person name="Rodriguez-R L.M."/>
            <person name="Kovalovszki A."/>
            <person name="Ziels R.M."/>
            <person name="Maus I."/>
            <person name="Zhu X."/>
            <person name="Kougias P.G."/>
            <person name="Basile A."/>
            <person name="Luo G."/>
            <person name="Schluter A."/>
            <person name="Konstantinidis K.T."/>
            <person name="Angelidaki I."/>
        </authorList>
    </citation>
    <scope>NUCLEOTIDE SEQUENCE</scope>
    <source>
        <strain evidence="11">AS06rmzACSIP_7</strain>
    </source>
</reference>
<dbReference type="AlphaFoldDB" id="A0A351U7X9"/>
<dbReference type="Pfam" id="PF06429">
    <property type="entry name" value="Flg_bbr_C"/>
    <property type="match status" value="1"/>
</dbReference>
<feature type="domain" description="Flagellar basal body rod protein N-terminal" evidence="8">
    <location>
        <begin position="7"/>
        <end position="35"/>
    </location>
</feature>
<dbReference type="InterPro" id="IPR020013">
    <property type="entry name" value="Flagellar_FlgE/F/G"/>
</dbReference>
<comment type="caution">
    <text evidence="11">The sequence shown here is derived from an EMBL/GenBank/DDBJ whole genome shotgun (WGS) entry which is preliminary data.</text>
</comment>
<evidence type="ECO:0000256" key="6">
    <source>
        <dbReference type="NCBIfam" id="TIGR02488"/>
    </source>
</evidence>
<keyword evidence="11" id="KW-0282">Flagellum</keyword>
<sequence length="262" mass="28129">MIRALWTAGTGMNVHQANLDVIANNIANVNTNGYKKSRADFQDLMYQTLRLQGVKSEEGNQIPTGIQIGHGAMLAAVQKVFLQGDYQQTGNELDLAIEGNGFLQVTLPSGDKAYTRAGALKRDSDGKIVTSDGYPIEPSITIPQNTINLSIETDGTVSALVQGQSDPQQIGNLELATFSNLAGLKAIGKNLFVETDASGTPVEGRPGENGLGTVLQGYIEMSNVNVMQEMINLIIGQRAYEVNTKAIQAADEMLQMATSIRR</sequence>
<evidence type="ECO:0000256" key="4">
    <source>
        <dbReference type="ARBA" id="ARBA00023143"/>
    </source>
</evidence>
<organism evidence="11 12">
    <name type="scientific">Syntrophorhabdus aromaticivorans</name>
    <dbReference type="NCBI Taxonomy" id="328301"/>
    <lineage>
        <taxon>Bacteria</taxon>
        <taxon>Pseudomonadati</taxon>
        <taxon>Thermodesulfobacteriota</taxon>
        <taxon>Syntrophorhabdia</taxon>
        <taxon>Syntrophorhabdales</taxon>
        <taxon>Syntrophorhabdaceae</taxon>
        <taxon>Syntrophorhabdus</taxon>
    </lineage>
</organism>
<dbReference type="EMBL" id="JAAYEE010000156">
    <property type="protein sequence ID" value="NLW35648.1"/>
    <property type="molecule type" value="Genomic_DNA"/>
</dbReference>
<evidence type="ECO:0000259" key="8">
    <source>
        <dbReference type="Pfam" id="PF00460"/>
    </source>
</evidence>
<evidence type="ECO:0000259" key="9">
    <source>
        <dbReference type="Pfam" id="PF06429"/>
    </source>
</evidence>
<dbReference type="InterPro" id="IPR010930">
    <property type="entry name" value="Flg_bb/hook_C_dom"/>
</dbReference>
<dbReference type="InterPro" id="IPR037925">
    <property type="entry name" value="FlgE/F/G-like"/>
</dbReference>
<comment type="similarity">
    <text evidence="2 7">Belongs to the flagella basal body rod proteins family.</text>
</comment>
<gene>
    <name evidence="11" type="primary">flgG</name>
    <name evidence="11" type="ORF">GXY80_09245</name>
</gene>
<evidence type="ECO:0000313" key="12">
    <source>
        <dbReference type="Proteomes" id="UP000777265"/>
    </source>
</evidence>
<keyword evidence="4 7" id="KW-0975">Bacterial flagellum</keyword>
<evidence type="ECO:0000256" key="2">
    <source>
        <dbReference type="ARBA" id="ARBA00009677"/>
    </source>
</evidence>
<protein>
    <recommendedName>
        <fullName evidence="3 6">Flagellar basal-body rod protein FlgG</fullName>
    </recommendedName>
</protein>
<evidence type="ECO:0000256" key="7">
    <source>
        <dbReference type="RuleBase" id="RU362116"/>
    </source>
</evidence>
<name>A0A351U7X9_9BACT</name>
<dbReference type="SUPFAM" id="SSF117143">
    <property type="entry name" value="Flagellar hook protein flgE"/>
    <property type="match status" value="1"/>
</dbReference>
<dbReference type="Pfam" id="PF22692">
    <property type="entry name" value="LlgE_F_G_D1"/>
    <property type="match status" value="1"/>
</dbReference>
<dbReference type="NCBIfam" id="TIGR02488">
    <property type="entry name" value="flgG_G_neg"/>
    <property type="match status" value="1"/>
</dbReference>
<dbReference type="InterPro" id="IPR053967">
    <property type="entry name" value="LlgE_F_G-like_D1"/>
</dbReference>
<dbReference type="PANTHER" id="PTHR30435:SF19">
    <property type="entry name" value="FLAGELLAR BASAL-BODY ROD PROTEIN FLGG"/>
    <property type="match status" value="1"/>
</dbReference>
<dbReference type="GO" id="GO:0009426">
    <property type="term" value="C:bacterial-type flagellum basal body, distal rod"/>
    <property type="evidence" value="ECO:0007669"/>
    <property type="project" value="UniProtKB-UniRule"/>
</dbReference>
<evidence type="ECO:0000313" key="11">
    <source>
        <dbReference type="EMBL" id="NLW35648.1"/>
    </source>
</evidence>
<dbReference type="PANTHER" id="PTHR30435">
    <property type="entry name" value="FLAGELLAR PROTEIN"/>
    <property type="match status" value="1"/>
</dbReference>
<evidence type="ECO:0000256" key="5">
    <source>
        <dbReference type="ARBA" id="ARBA00025933"/>
    </source>
</evidence>
<dbReference type="NCBIfam" id="TIGR03506">
    <property type="entry name" value="FlgEFG_subfam"/>
    <property type="match status" value="2"/>
</dbReference>
<dbReference type="Pfam" id="PF00460">
    <property type="entry name" value="Flg_bb_rod"/>
    <property type="match status" value="1"/>
</dbReference>
<feature type="domain" description="Flagellar basal-body/hook protein C-terminal" evidence="9">
    <location>
        <begin position="216"/>
        <end position="259"/>
    </location>
</feature>
<feature type="domain" description="Flagellar hook protein FlgE/F/G-like D1" evidence="10">
    <location>
        <begin position="96"/>
        <end position="159"/>
    </location>
</feature>
<dbReference type="PROSITE" id="PS00588">
    <property type="entry name" value="FLAGELLA_BB_ROD"/>
    <property type="match status" value="1"/>
</dbReference>
<dbReference type="InterPro" id="IPR019776">
    <property type="entry name" value="Flagellar_basal_body_rod_CS"/>
</dbReference>
<proteinExistence type="inferred from homology"/>
<comment type="subunit">
    <text evidence="5">The basal body constitutes a major portion of the flagellar organelle and consists of four rings (L,P,S, and M) mounted on a central rod. The rod consists of about 26 subunits of FlgG in the distal portion, and FlgB, FlgC and FlgF are thought to build up the proximal portion of the rod with about 6 subunits each.</text>
</comment>
<reference evidence="11" key="2">
    <citation type="submission" date="2020-01" db="EMBL/GenBank/DDBJ databases">
        <authorList>
            <person name="Campanaro S."/>
        </authorList>
    </citation>
    <scope>NUCLEOTIDE SEQUENCE</scope>
    <source>
        <strain evidence="11">AS06rmzACSIP_7</strain>
    </source>
</reference>
<accession>A0A351U7X9</accession>
<comment type="subcellular location">
    <subcellularLocation>
        <location evidence="1 7">Bacterial flagellum basal body</location>
    </subcellularLocation>
</comment>
<keyword evidence="11" id="KW-0966">Cell projection</keyword>
<evidence type="ECO:0000256" key="3">
    <source>
        <dbReference type="ARBA" id="ARBA00017948"/>
    </source>
</evidence>
<dbReference type="InterPro" id="IPR012834">
    <property type="entry name" value="FlgG_G_neg"/>
</dbReference>
<dbReference type="Proteomes" id="UP000777265">
    <property type="component" value="Unassembled WGS sequence"/>
</dbReference>